<evidence type="ECO:0000313" key="7">
    <source>
        <dbReference type="Proteomes" id="UP000216478"/>
    </source>
</evidence>
<dbReference type="EMBL" id="NNRL01000036">
    <property type="protein sequence ID" value="OYR24895.1"/>
    <property type="molecule type" value="Genomic_DNA"/>
</dbReference>
<comment type="caution">
    <text evidence="6">The sequence shown here is derived from an EMBL/GenBank/DDBJ whole genome shotgun (WGS) entry which is preliminary data.</text>
</comment>
<proteinExistence type="predicted"/>
<feature type="transmembrane region" description="Helical" evidence="5">
    <location>
        <begin position="35"/>
        <end position="54"/>
    </location>
</feature>
<organism evidence="6 7">
    <name type="scientific">Brucella grignonensis</name>
    <dbReference type="NCBI Taxonomy" id="94627"/>
    <lineage>
        <taxon>Bacteria</taxon>
        <taxon>Pseudomonadati</taxon>
        <taxon>Pseudomonadota</taxon>
        <taxon>Alphaproteobacteria</taxon>
        <taxon>Hyphomicrobiales</taxon>
        <taxon>Brucellaceae</taxon>
        <taxon>Brucella/Ochrobactrum group</taxon>
        <taxon>Brucella</taxon>
    </lineage>
</organism>
<keyword evidence="7" id="KW-1185">Reference proteome</keyword>
<dbReference type="GO" id="GO:0016020">
    <property type="term" value="C:membrane"/>
    <property type="evidence" value="ECO:0007669"/>
    <property type="project" value="UniProtKB-SubCell"/>
</dbReference>
<evidence type="ECO:0000256" key="1">
    <source>
        <dbReference type="ARBA" id="ARBA00004141"/>
    </source>
</evidence>
<gene>
    <name evidence="6" type="ORF">CEV33_4634</name>
</gene>
<comment type="subcellular location">
    <subcellularLocation>
        <location evidence="1">Membrane</location>
        <topology evidence="1">Multi-pass membrane protein</topology>
    </subcellularLocation>
</comment>
<evidence type="ECO:0000313" key="6">
    <source>
        <dbReference type="EMBL" id="OYR24895.1"/>
    </source>
</evidence>
<keyword evidence="3 5" id="KW-1133">Transmembrane helix</keyword>
<feature type="transmembrane region" description="Helical" evidence="5">
    <location>
        <begin position="6"/>
        <end position="28"/>
    </location>
</feature>
<name>A0A256GCP2_9HYPH</name>
<dbReference type="Proteomes" id="UP000216478">
    <property type="component" value="Unassembled WGS sequence"/>
</dbReference>
<dbReference type="AlphaFoldDB" id="A0A256GCP2"/>
<evidence type="ECO:0000256" key="5">
    <source>
        <dbReference type="SAM" id="Phobius"/>
    </source>
</evidence>
<accession>A0A256GCP2</accession>
<evidence type="ECO:0000256" key="4">
    <source>
        <dbReference type="ARBA" id="ARBA00023136"/>
    </source>
</evidence>
<keyword evidence="2 5" id="KW-0812">Transmembrane</keyword>
<sequence length="89" mass="9807">MEAYGLLPPAPLSAVAILIQIGASIMVITGFWRWIGALSLSAFTLAAALIAHPFWQVLPKDRNDEIMMFGGHMILIGCWLAVAWRSLRK</sequence>
<evidence type="ECO:0000256" key="2">
    <source>
        <dbReference type="ARBA" id="ARBA00022692"/>
    </source>
</evidence>
<evidence type="ECO:0000256" key="3">
    <source>
        <dbReference type="ARBA" id="ARBA00022989"/>
    </source>
</evidence>
<reference evidence="6 7" key="1">
    <citation type="submission" date="2017-07" db="EMBL/GenBank/DDBJ databases">
        <title>Phylogenetic study on the rhizospheric bacterium Ochrobactrum sp. A44.</title>
        <authorList>
            <person name="Krzyzanowska D.M."/>
            <person name="Ossowicki A."/>
            <person name="Rajewska M."/>
            <person name="Maciag T."/>
            <person name="Kaczynski Z."/>
            <person name="Czerwicka M."/>
            <person name="Jafra S."/>
        </authorList>
    </citation>
    <scope>NUCLEOTIDE SEQUENCE [LARGE SCALE GENOMIC DNA]</scope>
    <source>
        <strain evidence="6 7">OgA9a</strain>
    </source>
</reference>
<feature type="transmembrane region" description="Helical" evidence="5">
    <location>
        <begin position="66"/>
        <end position="84"/>
    </location>
</feature>
<protein>
    <submittedName>
        <fullName evidence="6">DoxX family protein</fullName>
    </submittedName>
</protein>
<dbReference type="Pfam" id="PF07681">
    <property type="entry name" value="DoxX"/>
    <property type="match status" value="1"/>
</dbReference>
<dbReference type="InterPro" id="IPR032808">
    <property type="entry name" value="DoxX"/>
</dbReference>
<keyword evidence="4 5" id="KW-0472">Membrane</keyword>